<feature type="region of interest" description="Disordered" evidence="1">
    <location>
        <begin position="72"/>
        <end position="185"/>
    </location>
</feature>
<evidence type="ECO:0000256" key="1">
    <source>
        <dbReference type="SAM" id="MobiDB-lite"/>
    </source>
</evidence>
<protein>
    <submittedName>
        <fullName evidence="2">Uncharacterized protein</fullName>
    </submittedName>
</protein>
<dbReference type="RefSeq" id="WP_352065000.1">
    <property type="nucleotide sequence ID" value="NZ_JBEPAZ010000037.1"/>
</dbReference>
<dbReference type="EMBL" id="JBEPAZ010000037">
    <property type="protein sequence ID" value="MER6432165.1"/>
    <property type="molecule type" value="Genomic_DNA"/>
</dbReference>
<sequence length="185" mass="19454">MPNADLAARILHAITEHPEHYDQGHWFHGVDTLHPGDQLTDGTLDCGTTLCIAGYATHLTGHTLTHTDAIHDEGVTARKPGPPRPPSSRRPAQNYNSPKTTPPGCSGAPAPPPRPAPPSNSSPQAPTASTRAASSAPSRPSPDHPAAHNAQQAPTRLRSDRPHPPAAARRPSRAEPPPAVRGLRA</sequence>
<comment type="caution">
    <text evidence="2">The sequence shown here is derived from an EMBL/GenBank/DDBJ whole genome shotgun (WGS) entry which is preliminary data.</text>
</comment>
<name>A0ABV1UFV6_9ACTN</name>
<dbReference type="Proteomes" id="UP001470023">
    <property type="component" value="Unassembled WGS sequence"/>
</dbReference>
<feature type="compositionally biased region" description="Pro residues" evidence="1">
    <location>
        <begin position="109"/>
        <end position="120"/>
    </location>
</feature>
<reference evidence="2 3" key="1">
    <citation type="submission" date="2024-06" db="EMBL/GenBank/DDBJ databases">
        <title>The Natural Products Discovery Center: Release of the First 8490 Sequenced Strains for Exploring Actinobacteria Biosynthetic Diversity.</title>
        <authorList>
            <person name="Kalkreuter E."/>
            <person name="Kautsar S.A."/>
            <person name="Yang D."/>
            <person name="Bader C.D."/>
            <person name="Teijaro C.N."/>
            <person name="Fluegel L."/>
            <person name="Davis C.M."/>
            <person name="Simpson J.R."/>
            <person name="Lauterbach L."/>
            <person name="Steele A.D."/>
            <person name="Gui C."/>
            <person name="Meng S."/>
            <person name="Li G."/>
            <person name="Viehrig K."/>
            <person name="Ye F."/>
            <person name="Su P."/>
            <person name="Kiefer A.F."/>
            <person name="Nichols A."/>
            <person name="Cepeda A.J."/>
            <person name="Yan W."/>
            <person name="Fan B."/>
            <person name="Jiang Y."/>
            <person name="Adhikari A."/>
            <person name="Zheng C.-J."/>
            <person name="Schuster L."/>
            <person name="Cowan T.M."/>
            <person name="Smanski M.J."/>
            <person name="Chevrette M.G."/>
            <person name="De Carvalho L.P.S."/>
            <person name="Shen B."/>
        </authorList>
    </citation>
    <scope>NUCLEOTIDE SEQUENCE [LARGE SCALE GENOMIC DNA]</scope>
    <source>
        <strain evidence="2 3">NPDC001166</strain>
    </source>
</reference>
<organism evidence="2 3">
    <name type="scientific">Streptomyces sp. 900105245</name>
    <dbReference type="NCBI Taxonomy" id="3154379"/>
    <lineage>
        <taxon>Bacteria</taxon>
        <taxon>Bacillati</taxon>
        <taxon>Actinomycetota</taxon>
        <taxon>Actinomycetes</taxon>
        <taxon>Kitasatosporales</taxon>
        <taxon>Streptomycetaceae</taxon>
        <taxon>Streptomyces</taxon>
    </lineage>
</organism>
<accession>A0ABV1UFV6</accession>
<gene>
    <name evidence="2" type="ORF">ABT272_31270</name>
</gene>
<evidence type="ECO:0000313" key="2">
    <source>
        <dbReference type="EMBL" id="MER6432165.1"/>
    </source>
</evidence>
<proteinExistence type="predicted"/>
<keyword evidence="3" id="KW-1185">Reference proteome</keyword>
<evidence type="ECO:0000313" key="3">
    <source>
        <dbReference type="Proteomes" id="UP001470023"/>
    </source>
</evidence>
<feature type="compositionally biased region" description="Low complexity" evidence="1">
    <location>
        <begin position="121"/>
        <end position="138"/>
    </location>
</feature>